<feature type="binding site" evidence="3">
    <location>
        <begin position="372"/>
        <end position="374"/>
    </location>
    <ligand>
        <name>L-glutamate</name>
        <dbReference type="ChEBI" id="CHEBI:29985"/>
    </ligand>
</feature>
<reference evidence="4" key="1">
    <citation type="submission" date="2020-05" db="UniProtKB">
        <authorList>
            <consortium name="EnsemblMetazoa"/>
        </authorList>
    </citation>
    <scope>IDENTIFICATION</scope>
    <source>
        <strain evidence="4">TTRI</strain>
    </source>
</reference>
<dbReference type="InterPro" id="IPR043137">
    <property type="entry name" value="GGT_ssub_C"/>
</dbReference>
<dbReference type="InterPro" id="IPR043138">
    <property type="entry name" value="GGT_lsub"/>
</dbReference>
<dbReference type="PANTHER" id="PTHR11686">
    <property type="entry name" value="GAMMA GLUTAMYL TRANSPEPTIDASE"/>
    <property type="match status" value="1"/>
</dbReference>
<dbReference type="InterPro" id="IPR000101">
    <property type="entry name" value="GGT_peptidase"/>
</dbReference>
<dbReference type="STRING" id="7395.A0A1A9UHI7"/>
<feature type="binding site" evidence="3">
    <location>
        <begin position="424"/>
        <end position="425"/>
    </location>
    <ligand>
        <name>L-glutamate</name>
        <dbReference type="ChEBI" id="CHEBI:29985"/>
    </ligand>
</feature>
<dbReference type="PANTHER" id="PTHR11686:SF72">
    <property type="entry name" value="GAMMA-GLUTAMYL TRANSPEPTIDASE, ISOFORM A"/>
    <property type="match status" value="1"/>
</dbReference>
<keyword evidence="1" id="KW-0800">Toxin</keyword>
<feature type="binding site" evidence="3">
    <location>
        <position position="396"/>
    </location>
    <ligand>
        <name>L-glutamate</name>
        <dbReference type="ChEBI" id="CHEBI:29985"/>
    </ligand>
</feature>
<name>A0A1A9UHI7_GLOAU</name>
<dbReference type="GO" id="GO:0036374">
    <property type="term" value="F:glutathione hydrolase activity"/>
    <property type="evidence" value="ECO:0007669"/>
    <property type="project" value="InterPro"/>
</dbReference>
<dbReference type="InterPro" id="IPR029055">
    <property type="entry name" value="Ntn_hydrolases_N"/>
</dbReference>
<keyword evidence="1" id="KW-1199">Hemostasis impairing toxin</keyword>
<evidence type="ECO:0000256" key="3">
    <source>
        <dbReference type="PIRSR" id="PIRSR600101-2"/>
    </source>
</evidence>
<dbReference type="VEuPathDB" id="VectorBase:GAUT005041"/>
<dbReference type="Gene3D" id="1.10.246.130">
    <property type="match status" value="1"/>
</dbReference>
<evidence type="ECO:0008006" key="6">
    <source>
        <dbReference type="Google" id="ProtNLM"/>
    </source>
</evidence>
<dbReference type="FunFam" id="1.10.246.130:FF:000001">
    <property type="entry name" value="Gamma-glutamyltransferase 5 isoform 1"/>
    <property type="match status" value="1"/>
</dbReference>
<dbReference type="GO" id="GO:0006751">
    <property type="term" value="P:glutathione catabolic process"/>
    <property type="evidence" value="ECO:0007669"/>
    <property type="project" value="InterPro"/>
</dbReference>
<evidence type="ECO:0000313" key="5">
    <source>
        <dbReference type="Proteomes" id="UP000078200"/>
    </source>
</evidence>
<accession>A0A1A9UHI7</accession>
<feature type="active site" description="Nucleophile" evidence="2">
    <location>
        <position position="354"/>
    </location>
</feature>
<keyword evidence="5" id="KW-1185">Reference proteome</keyword>
<evidence type="ECO:0000256" key="2">
    <source>
        <dbReference type="PIRSR" id="PIRSR600101-1"/>
    </source>
</evidence>
<evidence type="ECO:0000256" key="1">
    <source>
        <dbReference type="ARBA" id="ARBA00084097"/>
    </source>
</evidence>
<dbReference type="Gene3D" id="3.60.20.40">
    <property type="match status" value="1"/>
</dbReference>
<sequence length="551" mass="60273">MVLSLKLKRRSFVGAIVSNGLGCADIGREMLCDGGTAIDAAIATLLCEGVIVPHGMGIGGGFVAIVYTKLHKRIETVIARESAPAAAHKNMFIGRSSIIGARAVAVPGEMLGYWELHQRYGRLPWKSLFQPTIKLCKEGHIVSKFLAAAIKSKEKEIRSEPSLTELFVKSDNSLCKEGDFLRRPTLAMTLERIADNGADEIYGGGETGKMLVKDIQNMGGIITEEDLKNYKVEWGNEHVEAKITGGYKLYTTPLPSSGAVLAFILNVMNGLYTDNQDIYWHRVIETYKHAYGQRTNLGDLENEPDDPKMIKGTFENLISVKFAQEIRELIRDNETFSDMLYYGANFTNEQDSGTANMAVLAPNGDAITVTSTINNYFGAKVRSSSTGIILNDEMDDFSTPGVVNSFGVPASPANYIHPGKRPLSSMCPSIILDGEGNVRLLVGAAGGTKITTAVAQTIIKYLIFNETLDRAVNDGRLHHQLSPMKVLVEANVPKSIVKYLKKVGHEIEMLCENSRFSALTAIGMRSGCVPEPYCDSRRSDGSAILIKHREK</sequence>
<dbReference type="Pfam" id="PF01019">
    <property type="entry name" value="G_glu_transpept"/>
    <property type="match status" value="1"/>
</dbReference>
<dbReference type="Proteomes" id="UP000078200">
    <property type="component" value="Unassembled WGS sequence"/>
</dbReference>
<dbReference type="GO" id="GO:0005886">
    <property type="term" value="C:plasma membrane"/>
    <property type="evidence" value="ECO:0007669"/>
    <property type="project" value="TreeGrafter"/>
</dbReference>
<organism evidence="4 5">
    <name type="scientific">Glossina austeni</name>
    <name type="common">Savannah tsetse fly</name>
    <dbReference type="NCBI Taxonomy" id="7395"/>
    <lineage>
        <taxon>Eukaryota</taxon>
        <taxon>Metazoa</taxon>
        <taxon>Ecdysozoa</taxon>
        <taxon>Arthropoda</taxon>
        <taxon>Hexapoda</taxon>
        <taxon>Insecta</taxon>
        <taxon>Pterygota</taxon>
        <taxon>Neoptera</taxon>
        <taxon>Endopterygota</taxon>
        <taxon>Diptera</taxon>
        <taxon>Brachycera</taxon>
        <taxon>Muscomorpha</taxon>
        <taxon>Hippoboscoidea</taxon>
        <taxon>Glossinidae</taxon>
        <taxon>Glossina</taxon>
    </lineage>
</organism>
<dbReference type="EnsemblMetazoa" id="GAUT005041-RA">
    <property type="protein sequence ID" value="GAUT005041-PA"/>
    <property type="gene ID" value="GAUT005041"/>
</dbReference>
<feature type="binding site" evidence="3">
    <location>
        <position position="80"/>
    </location>
    <ligand>
        <name>L-glutamate</name>
        <dbReference type="ChEBI" id="CHEBI:29985"/>
    </ligand>
</feature>
<dbReference type="PRINTS" id="PR01210">
    <property type="entry name" value="GGTRANSPTASE"/>
</dbReference>
<evidence type="ECO:0000313" key="4">
    <source>
        <dbReference type="EnsemblMetazoa" id="GAUT005041-PA"/>
    </source>
</evidence>
<proteinExistence type="predicted"/>
<dbReference type="SUPFAM" id="SSF56235">
    <property type="entry name" value="N-terminal nucleophile aminohydrolases (Ntn hydrolases)"/>
    <property type="match status" value="1"/>
</dbReference>
<feature type="binding site" evidence="3">
    <location>
        <position position="447"/>
    </location>
    <ligand>
        <name>L-glutamate</name>
        <dbReference type="ChEBI" id="CHEBI:29985"/>
    </ligand>
</feature>
<keyword evidence="1" id="KW-1202">Platelet aggregation activating toxin</keyword>
<protein>
    <recommendedName>
        <fullName evidence="6">Gamma-glutamyltransferase</fullName>
    </recommendedName>
</protein>
<dbReference type="AlphaFoldDB" id="A0A1A9UHI7"/>
<dbReference type="FunFam" id="3.60.20.40:FF:000001">
    <property type="entry name" value="Gamma-glutamyltranspeptidase 1"/>
    <property type="match status" value="1"/>
</dbReference>